<dbReference type="Gene3D" id="3.10.290.10">
    <property type="entry name" value="RNA-binding S4 domain"/>
    <property type="match status" value="1"/>
</dbReference>
<sequence>MYEFQLEGDYVELHILLKLTGIAGSGGEGKHLVAEGLVEVDGVQELRKTCKVRAGQVVTIGDEVIRVVA</sequence>
<reference evidence="2 3" key="1">
    <citation type="submission" date="2020-03" db="EMBL/GenBank/DDBJ databases">
        <authorList>
            <person name="Lai Q."/>
        </authorList>
    </citation>
    <scope>NUCLEOTIDE SEQUENCE [LARGE SCALE GENOMIC DNA]</scope>
    <source>
        <strain evidence="2 3">CCUG 25036</strain>
    </source>
</reference>
<dbReference type="PROSITE" id="PS50889">
    <property type="entry name" value="S4"/>
    <property type="match status" value="1"/>
</dbReference>
<keyword evidence="3" id="KW-1185">Reference proteome</keyword>
<keyword evidence="1" id="KW-0694">RNA-binding</keyword>
<evidence type="ECO:0000313" key="2">
    <source>
        <dbReference type="EMBL" id="NII07100.1"/>
    </source>
</evidence>
<dbReference type="InterPro" id="IPR036986">
    <property type="entry name" value="S4_RNA-bd_sf"/>
</dbReference>
<dbReference type="EMBL" id="JAARLZ010000006">
    <property type="protein sequence ID" value="NII07100.1"/>
    <property type="molecule type" value="Genomic_DNA"/>
</dbReference>
<protein>
    <submittedName>
        <fullName evidence="2">RNA-binding S4 domain-containing protein</fullName>
    </submittedName>
</protein>
<proteinExistence type="predicted"/>
<comment type="caution">
    <text evidence="2">The sequence shown here is derived from an EMBL/GenBank/DDBJ whole genome shotgun (WGS) entry which is preliminary data.</text>
</comment>
<dbReference type="AlphaFoldDB" id="A0A7X5ZIW4"/>
<accession>A0A7X5ZIW4</accession>
<organism evidence="2 3">
    <name type="scientific">Luteibacter anthropi</name>
    <dbReference type="NCBI Taxonomy" id="564369"/>
    <lineage>
        <taxon>Bacteria</taxon>
        <taxon>Pseudomonadati</taxon>
        <taxon>Pseudomonadota</taxon>
        <taxon>Gammaproteobacteria</taxon>
        <taxon>Lysobacterales</taxon>
        <taxon>Rhodanobacteraceae</taxon>
        <taxon>Luteibacter</taxon>
    </lineage>
</organism>
<dbReference type="CDD" id="cd00165">
    <property type="entry name" value="S4"/>
    <property type="match status" value="1"/>
</dbReference>
<dbReference type="SUPFAM" id="SSF55174">
    <property type="entry name" value="Alpha-L RNA-binding motif"/>
    <property type="match status" value="1"/>
</dbReference>
<dbReference type="Proteomes" id="UP000490980">
    <property type="component" value="Unassembled WGS sequence"/>
</dbReference>
<evidence type="ECO:0000313" key="3">
    <source>
        <dbReference type="Proteomes" id="UP000490980"/>
    </source>
</evidence>
<gene>
    <name evidence="2" type="ORF">HBF25_11940</name>
</gene>
<name>A0A7X5ZIW4_9GAMM</name>
<evidence type="ECO:0000256" key="1">
    <source>
        <dbReference type="PROSITE-ProRule" id="PRU00182"/>
    </source>
</evidence>
<dbReference type="GO" id="GO:0003723">
    <property type="term" value="F:RNA binding"/>
    <property type="evidence" value="ECO:0007669"/>
    <property type="project" value="UniProtKB-KW"/>
</dbReference>
<dbReference type="Pfam" id="PF13275">
    <property type="entry name" value="S4_2"/>
    <property type="match status" value="1"/>
</dbReference>